<accession>A0A4Q1JJE4</accession>
<dbReference type="Gene3D" id="2.120.10.60">
    <property type="entry name" value="Tricorn protease N-terminal domain"/>
    <property type="match status" value="2"/>
</dbReference>
<keyword evidence="13" id="KW-1185">Reference proteome</keyword>
<keyword evidence="3 7" id="KW-0963">Cytoplasm</keyword>
<dbReference type="PIRSF" id="PIRSF036421">
    <property type="entry name" value="Tricorn_protease"/>
    <property type="match status" value="1"/>
</dbReference>
<dbReference type="AlphaFoldDB" id="A0A4Q1JJE4"/>
<dbReference type="Pfam" id="PF03572">
    <property type="entry name" value="Peptidase_S41"/>
    <property type="match status" value="1"/>
</dbReference>
<feature type="active site" description="Charge relay system" evidence="8">
    <location>
        <position position="1045"/>
    </location>
</feature>
<protein>
    <recommendedName>
        <fullName evidence="7">Tricorn protease homolog</fullName>
        <ecNumber evidence="7">3.4.21.-</ecNumber>
    </recommendedName>
</protein>
<dbReference type="InterPro" id="IPR011044">
    <property type="entry name" value="Quino_amine_DH_bsu"/>
</dbReference>
<keyword evidence="4 7" id="KW-0645">Protease</keyword>
<dbReference type="PANTHER" id="PTHR43253:SF1">
    <property type="entry name" value="TRICORN PROTEASE HOMOLOG 2-RELATED"/>
    <property type="match status" value="1"/>
</dbReference>
<evidence type="ECO:0000256" key="7">
    <source>
        <dbReference type="PIRNR" id="PIRNR036421"/>
    </source>
</evidence>
<dbReference type="GO" id="GO:0005737">
    <property type="term" value="C:cytoplasm"/>
    <property type="evidence" value="ECO:0007669"/>
    <property type="project" value="UniProtKB-SubCell"/>
</dbReference>
<dbReference type="CDD" id="cd07562">
    <property type="entry name" value="Peptidase_S41_TRI"/>
    <property type="match status" value="1"/>
</dbReference>
<comment type="function">
    <text evidence="7">Degrades oligopeptides.</text>
</comment>
<feature type="signal peptide" evidence="10">
    <location>
        <begin position="1"/>
        <end position="21"/>
    </location>
</feature>
<evidence type="ECO:0000256" key="6">
    <source>
        <dbReference type="ARBA" id="ARBA00022825"/>
    </source>
</evidence>
<dbReference type="Gene3D" id="2.120.10.30">
    <property type="entry name" value="TolB, C-terminal domain"/>
    <property type="match status" value="1"/>
</dbReference>
<sequence>MILKKLMIGAGLLLLSASSWAQTNPLWMRYPSISPDGKTIAFNYMGDIYKVDAKGGEATRLTSNPAYDYNAIWSPDGKQLAFASERNGNFDIFLMPIDGGTPKRLTTNSAKEVPTSFTPDGKSVLFTAAIADNYKNAMFPKGYLTELYAVSIEGGRPQQILTTPAEDARYNKDMTQLIYTDKKAGENTWRKHHTSSVARDIRKFDTKTGKHSFLSTFEGEDRQPVYNNDESAIYYLSEKSGSFNIWKMDANSGANKTQITTYSKNPVRFLSVSSNNTLCFGFRGEIYTQTGKNEAKKLDINIRTDHTAYEDEFLKKSSGATEMSVSPDGKEVAFIVRGEVFVTSVEYATTKRITNTPEQERSVSFSPDGKSLIYASERNGSWNLYRTKIKNETEIDFTHSTLLEEDEILANKDETFRPVFSPDGKEVAYLANRTELQVINLKSKKIRTILEGKWNYSYTDEDLYFEWSPDGKWFLMDYNAKTRWPNSDIGLIDAQGNKTITDLTNSGYIDGNAKWVMGGKAMIWFSDRFGMRNHASWGSQNDVFAMFFTQEAFDKFNMSKEEAELQEALDKEKEEAKADKKDNKKDKKKNTDEKKLKDIEIDLNNYEDRIARLTINSSNLSEAVMTPKGDKLYYLSKFEDGYDLWVHDFKEDETKKVLKLSGSSSDMSITKDGKYIFLRSGSRLMRIETAGNKRKNINYQAEMNLNEDAERDYLFEHAWRQTKEKFYRIDMHGVDWDAYKLEYKRFLPYINNSYDFAELLSELLGELNASHTGAGAWTSYPNGDKTANLGVFFDDNYKGKGLRIAEIVDKSPLKKAKSKASTTCIIEKIDGVEITEGMDYYPLLNHKSGKNTLLSFYNPATKKRWDEVIKPISKRKFDDLLYERWIKQRRAETEMVSNGRIGYVHIKGMNDDSFRTLYSEVMGRYNNMEAIVIDTRYNGGGHMHEDIEVLFSGKKYLTQLPRGQKIGEQPRKRWKKPSIMLVSEGNYSNAHGTPWVYKTMGLGKLVGTAVAGTMTSVWWESLMNGNMYFGIPQIGYVDSEGDFLENKQLEPDYKVLYDYDVVSQGKDQQLRKAVEILLDELDQKK</sequence>
<dbReference type="Pfam" id="PF14684">
    <property type="entry name" value="Tricorn_C1"/>
    <property type="match status" value="1"/>
</dbReference>
<dbReference type="Proteomes" id="UP000289703">
    <property type="component" value="Unassembled WGS sequence"/>
</dbReference>
<reference evidence="12 13" key="1">
    <citation type="submission" date="2019-01" db="EMBL/GenBank/DDBJ databases">
        <title>Ancylomarina salipaludis sp. nov., isolated from a salt marsh.</title>
        <authorList>
            <person name="Yoon J.-H."/>
        </authorList>
    </citation>
    <scope>NUCLEOTIDE SEQUENCE [LARGE SCALE GENOMIC DNA]</scope>
    <source>
        <strain evidence="12 13">SHSM-M15</strain>
    </source>
</reference>
<dbReference type="SUPFAM" id="SSF50156">
    <property type="entry name" value="PDZ domain-like"/>
    <property type="match status" value="1"/>
</dbReference>
<name>A0A4Q1JJE4_9BACT</name>
<evidence type="ECO:0000256" key="8">
    <source>
        <dbReference type="PIRSR" id="PIRSR036421-1"/>
    </source>
</evidence>
<dbReference type="InterPro" id="IPR029045">
    <property type="entry name" value="ClpP/crotonase-like_dom_sf"/>
</dbReference>
<dbReference type="EC" id="3.4.21.-" evidence="7"/>
<dbReference type="SUPFAM" id="SSF50969">
    <property type="entry name" value="YVTN repeat-like/Quinoprotein amine dehydrogenase"/>
    <property type="match status" value="1"/>
</dbReference>
<organism evidence="12 13">
    <name type="scientific">Ancylomarina salipaludis</name>
    <dbReference type="NCBI Taxonomy" id="2501299"/>
    <lineage>
        <taxon>Bacteria</taxon>
        <taxon>Pseudomonadati</taxon>
        <taxon>Bacteroidota</taxon>
        <taxon>Bacteroidia</taxon>
        <taxon>Marinilabiliales</taxon>
        <taxon>Marinifilaceae</taxon>
        <taxon>Ancylomarina</taxon>
    </lineage>
</organism>
<dbReference type="PANTHER" id="PTHR43253">
    <property type="entry name" value="TRICORN PROTEASE HOMOLOG 2-RELATED"/>
    <property type="match status" value="1"/>
</dbReference>
<dbReference type="SUPFAM" id="SSF52096">
    <property type="entry name" value="ClpP/crotonase"/>
    <property type="match status" value="1"/>
</dbReference>
<dbReference type="Gene3D" id="3.30.750.44">
    <property type="match status" value="1"/>
</dbReference>
<comment type="caution">
    <text evidence="12">The sequence shown here is derived from an EMBL/GenBank/DDBJ whole genome shotgun (WGS) entry which is preliminary data.</text>
</comment>
<dbReference type="GO" id="GO:0008236">
    <property type="term" value="F:serine-type peptidase activity"/>
    <property type="evidence" value="ECO:0007669"/>
    <property type="project" value="UniProtKB-UniRule"/>
</dbReference>
<feature type="region of interest" description="Disordered" evidence="9">
    <location>
        <begin position="567"/>
        <end position="591"/>
    </location>
</feature>
<evidence type="ECO:0000256" key="10">
    <source>
        <dbReference type="SAM" id="SignalP"/>
    </source>
</evidence>
<dbReference type="InterPro" id="IPR011042">
    <property type="entry name" value="6-blade_b-propeller_TolB-like"/>
</dbReference>
<dbReference type="SUPFAM" id="SSF69304">
    <property type="entry name" value="Tricorn protease N-terminal domain"/>
    <property type="match status" value="1"/>
</dbReference>
<dbReference type="SMART" id="SM00245">
    <property type="entry name" value="TSPc"/>
    <property type="match status" value="1"/>
</dbReference>
<dbReference type="InterPro" id="IPR005151">
    <property type="entry name" value="Tail-specific_protease"/>
</dbReference>
<dbReference type="SUPFAM" id="SSF82171">
    <property type="entry name" value="DPP6 N-terminal domain-like"/>
    <property type="match status" value="1"/>
</dbReference>
<evidence type="ECO:0000256" key="1">
    <source>
        <dbReference type="ARBA" id="ARBA00004496"/>
    </source>
</evidence>
<keyword evidence="6 7" id="KW-0720">Serine protease</keyword>
<evidence type="ECO:0000256" key="9">
    <source>
        <dbReference type="SAM" id="MobiDB-lite"/>
    </source>
</evidence>
<dbReference type="InterPro" id="IPR028204">
    <property type="entry name" value="Tricorn_C1"/>
</dbReference>
<dbReference type="RefSeq" id="WP_129255316.1">
    <property type="nucleotide sequence ID" value="NZ_SAXA01000014.1"/>
</dbReference>
<feature type="chain" id="PRO_5020581091" description="Tricorn protease homolog" evidence="10">
    <location>
        <begin position="22"/>
        <end position="1085"/>
    </location>
</feature>
<dbReference type="Pfam" id="PF26550">
    <property type="entry name" value="Tricorn_2nd"/>
    <property type="match status" value="1"/>
</dbReference>
<evidence type="ECO:0000256" key="2">
    <source>
        <dbReference type="ARBA" id="ARBA00008524"/>
    </source>
</evidence>
<feature type="domain" description="Tail specific protease" evidence="11">
    <location>
        <begin position="862"/>
        <end position="1056"/>
    </location>
</feature>
<evidence type="ECO:0000256" key="4">
    <source>
        <dbReference type="ARBA" id="ARBA00022670"/>
    </source>
</evidence>
<evidence type="ECO:0000256" key="5">
    <source>
        <dbReference type="ARBA" id="ARBA00022801"/>
    </source>
</evidence>
<evidence type="ECO:0000256" key="3">
    <source>
        <dbReference type="ARBA" id="ARBA00022490"/>
    </source>
</evidence>
<dbReference type="Pfam" id="PF26549">
    <property type="entry name" value="Tricorn_N"/>
    <property type="match status" value="1"/>
</dbReference>
<dbReference type="EMBL" id="SAXA01000014">
    <property type="protein sequence ID" value="RXQ89895.1"/>
    <property type="molecule type" value="Genomic_DNA"/>
</dbReference>
<evidence type="ECO:0000259" key="11">
    <source>
        <dbReference type="SMART" id="SM00245"/>
    </source>
</evidence>
<comment type="similarity">
    <text evidence="2 7">Belongs to the peptidase S41B family.</text>
</comment>
<keyword evidence="10" id="KW-0732">Signal</keyword>
<gene>
    <name evidence="12" type="ORF">EO244_14015</name>
</gene>
<dbReference type="Gene3D" id="3.90.226.10">
    <property type="entry name" value="2-enoyl-CoA Hydratase, Chain A, domain 1"/>
    <property type="match status" value="1"/>
</dbReference>
<dbReference type="GO" id="GO:0006508">
    <property type="term" value="P:proteolysis"/>
    <property type="evidence" value="ECO:0007669"/>
    <property type="project" value="UniProtKB-UniRule"/>
</dbReference>
<dbReference type="InterPro" id="IPR036034">
    <property type="entry name" value="PDZ_sf"/>
</dbReference>
<feature type="active site" description="Nucleophile" evidence="8">
    <location>
        <position position="988"/>
    </location>
</feature>
<comment type="subcellular location">
    <subcellularLocation>
        <location evidence="1 7">Cytoplasm</location>
    </subcellularLocation>
</comment>
<evidence type="ECO:0000313" key="13">
    <source>
        <dbReference type="Proteomes" id="UP000289703"/>
    </source>
</evidence>
<dbReference type="InterPro" id="IPR012393">
    <property type="entry name" value="Tricorn_protease"/>
</dbReference>
<proteinExistence type="inferred from homology"/>
<evidence type="ECO:0000313" key="12">
    <source>
        <dbReference type="EMBL" id="RXQ89895.1"/>
    </source>
</evidence>
<dbReference type="OrthoDB" id="9815657at2"/>
<feature type="active site" description="Charge relay system" evidence="8">
    <location>
        <position position="771"/>
    </location>
</feature>
<keyword evidence="5 7" id="KW-0378">Hydrolase</keyword>